<accession>A0ABQ9V196</accession>
<dbReference type="Proteomes" id="UP001266305">
    <property type="component" value="Unassembled WGS sequence"/>
</dbReference>
<protein>
    <submittedName>
        <fullName evidence="1">Uncharacterized protein</fullName>
    </submittedName>
</protein>
<organism evidence="1 2">
    <name type="scientific">Saguinus oedipus</name>
    <name type="common">Cotton-top tamarin</name>
    <name type="synonym">Oedipomidas oedipus</name>
    <dbReference type="NCBI Taxonomy" id="9490"/>
    <lineage>
        <taxon>Eukaryota</taxon>
        <taxon>Metazoa</taxon>
        <taxon>Chordata</taxon>
        <taxon>Craniata</taxon>
        <taxon>Vertebrata</taxon>
        <taxon>Euteleostomi</taxon>
        <taxon>Mammalia</taxon>
        <taxon>Eutheria</taxon>
        <taxon>Euarchontoglires</taxon>
        <taxon>Primates</taxon>
        <taxon>Haplorrhini</taxon>
        <taxon>Platyrrhini</taxon>
        <taxon>Cebidae</taxon>
        <taxon>Callitrichinae</taxon>
        <taxon>Saguinus</taxon>
    </lineage>
</organism>
<sequence>MEAADFPRRAKIVPKTGELCVLSCNTHRPKCIKSQLMLKSGFLLELLRYCQDDLRFLLLFV</sequence>
<dbReference type="EMBL" id="JASSZA010000008">
    <property type="protein sequence ID" value="KAK2103158.1"/>
    <property type="molecule type" value="Genomic_DNA"/>
</dbReference>
<comment type="caution">
    <text evidence="1">The sequence shown here is derived from an EMBL/GenBank/DDBJ whole genome shotgun (WGS) entry which is preliminary data.</text>
</comment>
<gene>
    <name evidence="1" type="ORF">P7K49_017014</name>
</gene>
<keyword evidence="2" id="KW-1185">Reference proteome</keyword>
<evidence type="ECO:0000313" key="2">
    <source>
        <dbReference type="Proteomes" id="UP001266305"/>
    </source>
</evidence>
<evidence type="ECO:0000313" key="1">
    <source>
        <dbReference type="EMBL" id="KAK2103158.1"/>
    </source>
</evidence>
<name>A0ABQ9V196_SAGOE</name>
<proteinExistence type="predicted"/>
<reference evidence="1 2" key="1">
    <citation type="submission" date="2023-05" db="EMBL/GenBank/DDBJ databases">
        <title>B98-5 Cell Line De Novo Hybrid Assembly: An Optical Mapping Approach.</title>
        <authorList>
            <person name="Kananen K."/>
            <person name="Auerbach J.A."/>
            <person name="Kautto E."/>
            <person name="Blachly J.S."/>
        </authorList>
    </citation>
    <scope>NUCLEOTIDE SEQUENCE [LARGE SCALE GENOMIC DNA]</scope>
    <source>
        <strain evidence="1">B95-8</strain>
        <tissue evidence="1">Cell line</tissue>
    </source>
</reference>